<evidence type="ECO:0000313" key="3">
    <source>
        <dbReference type="EMBL" id="KAG8362874.1"/>
    </source>
</evidence>
<evidence type="ECO:0000313" key="4">
    <source>
        <dbReference type="Proteomes" id="UP000826271"/>
    </source>
</evidence>
<organism evidence="3 4">
    <name type="scientific">Buddleja alternifolia</name>
    <dbReference type="NCBI Taxonomy" id="168488"/>
    <lineage>
        <taxon>Eukaryota</taxon>
        <taxon>Viridiplantae</taxon>
        <taxon>Streptophyta</taxon>
        <taxon>Embryophyta</taxon>
        <taxon>Tracheophyta</taxon>
        <taxon>Spermatophyta</taxon>
        <taxon>Magnoliopsida</taxon>
        <taxon>eudicotyledons</taxon>
        <taxon>Gunneridae</taxon>
        <taxon>Pentapetalae</taxon>
        <taxon>asterids</taxon>
        <taxon>lamiids</taxon>
        <taxon>Lamiales</taxon>
        <taxon>Scrophulariaceae</taxon>
        <taxon>Buddlejeae</taxon>
        <taxon>Buddleja</taxon>
    </lineage>
</organism>
<sequence length="195" mass="20493">MSSPPPGAALATTTPPSLPGPPSPVVLILPPSIPDNVTRTAAATPPPPPSNSTTLVALGMGIGIGGAIVLVCVGIFVIWYKRRKKRLSLGGFAYAPSQGSKDDPFHAPQYPWQHPASPPSGNIIGEPPNPTLPLGISSQSQSSSVDGSTKKLHLHSRNFYSQQRILLIPTSSVKVALDMSTRECFVMGNMLQLNN</sequence>
<feature type="region of interest" description="Disordered" evidence="1">
    <location>
        <begin position="103"/>
        <end position="147"/>
    </location>
</feature>
<accession>A0AAV6W181</accession>
<keyword evidence="2" id="KW-0472">Membrane</keyword>
<dbReference type="Proteomes" id="UP000826271">
    <property type="component" value="Unassembled WGS sequence"/>
</dbReference>
<proteinExistence type="predicted"/>
<evidence type="ECO:0000256" key="1">
    <source>
        <dbReference type="SAM" id="MobiDB-lite"/>
    </source>
</evidence>
<keyword evidence="4" id="KW-1185">Reference proteome</keyword>
<protein>
    <submittedName>
        <fullName evidence="3">Uncharacterized protein</fullName>
    </submittedName>
</protein>
<feature type="transmembrane region" description="Helical" evidence="2">
    <location>
        <begin position="55"/>
        <end position="80"/>
    </location>
</feature>
<name>A0AAV6W181_9LAMI</name>
<feature type="region of interest" description="Disordered" evidence="1">
    <location>
        <begin position="1"/>
        <end position="50"/>
    </location>
</feature>
<keyword evidence="2" id="KW-1133">Transmembrane helix</keyword>
<reference evidence="3" key="1">
    <citation type="submission" date="2019-10" db="EMBL/GenBank/DDBJ databases">
        <authorList>
            <person name="Zhang R."/>
            <person name="Pan Y."/>
            <person name="Wang J."/>
            <person name="Ma R."/>
            <person name="Yu S."/>
        </authorList>
    </citation>
    <scope>NUCLEOTIDE SEQUENCE</scope>
    <source>
        <strain evidence="3">LA-IB0</strain>
        <tissue evidence="3">Leaf</tissue>
    </source>
</reference>
<gene>
    <name evidence="3" type="ORF">BUALT_BualtUnG0028200</name>
</gene>
<keyword evidence="2" id="KW-0812">Transmembrane</keyword>
<dbReference type="EMBL" id="WHWC01000226">
    <property type="protein sequence ID" value="KAG8362874.1"/>
    <property type="molecule type" value="Genomic_DNA"/>
</dbReference>
<evidence type="ECO:0000256" key="2">
    <source>
        <dbReference type="SAM" id="Phobius"/>
    </source>
</evidence>
<dbReference type="AlphaFoldDB" id="A0AAV6W181"/>
<comment type="caution">
    <text evidence="3">The sequence shown here is derived from an EMBL/GenBank/DDBJ whole genome shotgun (WGS) entry which is preliminary data.</text>
</comment>